<dbReference type="PANTHER" id="PTHR11012">
    <property type="entry name" value="PROTEIN KINASE-LIKE DOMAIN-CONTAINING"/>
    <property type="match status" value="1"/>
</dbReference>
<keyword evidence="3" id="KW-1185">Reference proteome</keyword>
<sequence>MNDETFELLTEKDCCKILEQHVSADTHLVNYKIYKANSKVVGYMGDHFRLKIFYQDYLKNTVQELKFFVKCKPIINKRQADYENETGFFKKECLLYQNILPKLSALTDVQLSPRCYLANKKCLVMEDLMNRNFASKRSYLNLEECESLVRCLAKFHCASIVFEELYSFNGNKFRLNQLFKEEFKEIAFSFVEGQPRNKWLKTTTECVIQCIKFLQLANTHNINEKLKYVAFNGMETFISPSEKFRNVVTHSDLWCNNFMMNDDLECLLIDFQLARYNPPAYDLLLSLYLNTTKDFLEENMENLLELYYITFKNMLLQYKITPEEVFPKKRFLESIEYFKLPAVLEAVYFATNTLISPETSEYVMADAERYHEFIFVNRSKYILEEFGKNSSFKSGLLQVLIPLIDILQKTDVKQILFT</sequence>
<feature type="domain" description="CHK kinase-like" evidence="1">
    <location>
        <begin position="123"/>
        <end position="317"/>
    </location>
</feature>
<dbReference type="SMART" id="SM00587">
    <property type="entry name" value="CHK"/>
    <property type="match status" value="1"/>
</dbReference>
<dbReference type="SUPFAM" id="SSF56112">
    <property type="entry name" value="Protein kinase-like (PK-like)"/>
    <property type="match status" value="1"/>
</dbReference>
<accession>A0AAW1UAD5</accession>
<evidence type="ECO:0000313" key="3">
    <source>
        <dbReference type="Proteomes" id="UP001431783"/>
    </source>
</evidence>
<dbReference type="InterPro" id="IPR015897">
    <property type="entry name" value="CHK_kinase-like"/>
</dbReference>
<dbReference type="InterPro" id="IPR004119">
    <property type="entry name" value="EcKL"/>
</dbReference>
<gene>
    <name evidence="2" type="ORF">WA026_019343</name>
</gene>
<dbReference type="Gene3D" id="3.90.1200.10">
    <property type="match status" value="1"/>
</dbReference>
<comment type="caution">
    <text evidence="2">The sequence shown here is derived from an EMBL/GenBank/DDBJ whole genome shotgun (WGS) entry which is preliminary data.</text>
</comment>
<organism evidence="2 3">
    <name type="scientific">Henosepilachna vigintioctopunctata</name>
    <dbReference type="NCBI Taxonomy" id="420089"/>
    <lineage>
        <taxon>Eukaryota</taxon>
        <taxon>Metazoa</taxon>
        <taxon>Ecdysozoa</taxon>
        <taxon>Arthropoda</taxon>
        <taxon>Hexapoda</taxon>
        <taxon>Insecta</taxon>
        <taxon>Pterygota</taxon>
        <taxon>Neoptera</taxon>
        <taxon>Endopterygota</taxon>
        <taxon>Coleoptera</taxon>
        <taxon>Polyphaga</taxon>
        <taxon>Cucujiformia</taxon>
        <taxon>Coccinelloidea</taxon>
        <taxon>Coccinellidae</taxon>
        <taxon>Epilachninae</taxon>
        <taxon>Epilachnini</taxon>
        <taxon>Henosepilachna</taxon>
    </lineage>
</organism>
<dbReference type="InterPro" id="IPR011009">
    <property type="entry name" value="Kinase-like_dom_sf"/>
</dbReference>
<dbReference type="Pfam" id="PF02958">
    <property type="entry name" value="EcKL"/>
    <property type="match status" value="1"/>
</dbReference>
<dbReference type="Proteomes" id="UP001431783">
    <property type="component" value="Unassembled WGS sequence"/>
</dbReference>
<dbReference type="AlphaFoldDB" id="A0AAW1UAD5"/>
<reference evidence="2 3" key="1">
    <citation type="submission" date="2023-03" db="EMBL/GenBank/DDBJ databases">
        <title>Genome insight into feeding habits of ladybird beetles.</title>
        <authorList>
            <person name="Li H.-S."/>
            <person name="Huang Y.-H."/>
            <person name="Pang H."/>
        </authorList>
    </citation>
    <scope>NUCLEOTIDE SEQUENCE [LARGE SCALE GENOMIC DNA]</scope>
    <source>
        <strain evidence="2">SYSU_2023b</strain>
        <tissue evidence="2">Whole body</tissue>
    </source>
</reference>
<evidence type="ECO:0000313" key="2">
    <source>
        <dbReference type="EMBL" id="KAK9877672.1"/>
    </source>
</evidence>
<protein>
    <recommendedName>
        <fullName evidence="1">CHK kinase-like domain-containing protein</fullName>
    </recommendedName>
</protein>
<dbReference type="EMBL" id="JARQZJ010000043">
    <property type="protein sequence ID" value="KAK9877672.1"/>
    <property type="molecule type" value="Genomic_DNA"/>
</dbReference>
<proteinExistence type="predicted"/>
<evidence type="ECO:0000259" key="1">
    <source>
        <dbReference type="SMART" id="SM00587"/>
    </source>
</evidence>
<name>A0AAW1UAD5_9CUCU</name>
<dbReference type="PANTHER" id="PTHR11012:SF48">
    <property type="entry name" value="CHK KINASE-LIKE DOMAIN-CONTAINING PROTEIN-RELATED"/>
    <property type="match status" value="1"/>
</dbReference>